<reference evidence="2" key="1">
    <citation type="submission" date="2020-12" db="EMBL/GenBank/DDBJ databases">
        <title>The genome sequence of Inhella sp. 1Y17.</title>
        <authorList>
            <person name="Liu Y."/>
        </authorList>
    </citation>
    <scope>NUCLEOTIDE SEQUENCE</scope>
    <source>
        <strain evidence="2">1Y17</strain>
    </source>
</reference>
<dbReference type="Gene3D" id="3.40.50.1110">
    <property type="entry name" value="SGNH hydrolase"/>
    <property type="match status" value="1"/>
</dbReference>
<dbReference type="InterPro" id="IPR036514">
    <property type="entry name" value="SGNH_hydro_sf"/>
</dbReference>
<dbReference type="PROSITE" id="PS51257">
    <property type="entry name" value="PROKAR_LIPOPROTEIN"/>
    <property type="match status" value="1"/>
</dbReference>
<evidence type="ECO:0000313" key="2">
    <source>
        <dbReference type="EMBL" id="MBH9578043.1"/>
    </source>
</evidence>
<proteinExistence type="predicted"/>
<dbReference type="EMBL" id="JAEDAK010000009">
    <property type="protein sequence ID" value="MBH9578043.1"/>
    <property type="molecule type" value="Genomic_DNA"/>
</dbReference>
<feature type="signal peptide" evidence="1">
    <location>
        <begin position="1"/>
        <end position="19"/>
    </location>
</feature>
<name>A0A931NHR1_9BURK</name>
<evidence type="ECO:0000256" key="1">
    <source>
        <dbReference type="SAM" id="SignalP"/>
    </source>
</evidence>
<dbReference type="GO" id="GO:0016788">
    <property type="term" value="F:hydrolase activity, acting on ester bonds"/>
    <property type="evidence" value="ECO:0007669"/>
    <property type="project" value="UniProtKB-ARBA"/>
</dbReference>
<accession>A0A931NHR1</accession>
<comment type="caution">
    <text evidence="2">The sequence shown here is derived from an EMBL/GenBank/DDBJ whole genome shotgun (WGS) entry which is preliminary data.</text>
</comment>
<feature type="chain" id="PRO_5037596679" evidence="1">
    <location>
        <begin position="20"/>
        <end position="311"/>
    </location>
</feature>
<keyword evidence="1" id="KW-0732">Signal</keyword>
<evidence type="ECO:0000313" key="3">
    <source>
        <dbReference type="Proteomes" id="UP000613266"/>
    </source>
</evidence>
<gene>
    <name evidence="2" type="ORF">I7X39_14145</name>
</gene>
<sequence>MNWVQLRSGLAAVALAALAACGGGKGQIEPFVPTRLVSFGDEHSLLTADGKRYGVNGLKSGTTTGEIDCTANPMWVQALTSHFGLVLAQCNPENKPVTAFLRGSIGAKVADVKAQIDQQLASGSVGPKDLLVINVGFYDVLEAYQQFPTRSEGELTGLMQQRGRELAAQVNRLANANGRVVVLTVFDAGLTPAGLNEKATKTDTDRAALLTRLTNAFNVAMRLALIEDGRLIGLVLADETITTAVRFPSAFGYTDVKQAACTVDLPNCTTATVRSEVGTNVWLWADGLHLGAAGQNLIGNAALTRATNNPF</sequence>
<keyword evidence="3" id="KW-1185">Reference proteome</keyword>
<protein>
    <submittedName>
        <fullName evidence="2">Esterase</fullName>
    </submittedName>
</protein>
<dbReference type="AlphaFoldDB" id="A0A931NHR1"/>
<dbReference type="RefSeq" id="WP_198111813.1">
    <property type="nucleotide sequence ID" value="NZ_JAEDAK010000009.1"/>
</dbReference>
<organism evidence="2 3">
    <name type="scientific">Inhella proteolytica</name>
    <dbReference type="NCBI Taxonomy" id="2795029"/>
    <lineage>
        <taxon>Bacteria</taxon>
        <taxon>Pseudomonadati</taxon>
        <taxon>Pseudomonadota</taxon>
        <taxon>Betaproteobacteria</taxon>
        <taxon>Burkholderiales</taxon>
        <taxon>Sphaerotilaceae</taxon>
        <taxon>Inhella</taxon>
    </lineage>
</organism>
<dbReference type="Proteomes" id="UP000613266">
    <property type="component" value="Unassembled WGS sequence"/>
</dbReference>
<dbReference type="SUPFAM" id="SSF52266">
    <property type="entry name" value="SGNH hydrolase"/>
    <property type="match status" value="1"/>
</dbReference>